<dbReference type="EMBL" id="CP002831">
    <property type="protein sequence ID" value="AFC23587.1"/>
    <property type="molecule type" value="Genomic_DNA"/>
</dbReference>
<accession>H6L250</accession>
<organism evidence="1 2">
    <name type="scientific">Saprospira grandis (strain Lewin)</name>
    <dbReference type="NCBI Taxonomy" id="984262"/>
    <lineage>
        <taxon>Bacteria</taxon>
        <taxon>Pseudomonadati</taxon>
        <taxon>Bacteroidota</taxon>
        <taxon>Saprospiria</taxon>
        <taxon>Saprospirales</taxon>
        <taxon>Saprospiraceae</taxon>
        <taxon>Saprospira</taxon>
    </lineage>
</organism>
<gene>
    <name evidence="1" type="ordered locus">SGRA_0851</name>
</gene>
<dbReference type="HOGENOM" id="CLU_2883358_0_0_10"/>
<reference evidence="1 2" key="1">
    <citation type="journal article" date="2012" name="Stand. Genomic Sci.">
        <title>Complete genome sequencing and analysis of Saprospira grandis str. Lewin, a predatory marine bacterium.</title>
        <authorList>
            <person name="Saw J.H."/>
            <person name="Yuryev A."/>
            <person name="Kanbe M."/>
            <person name="Hou S."/>
            <person name="Young A.G."/>
            <person name="Aizawa S."/>
            <person name="Alam M."/>
        </authorList>
    </citation>
    <scope>NUCLEOTIDE SEQUENCE [LARGE SCALE GENOMIC DNA]</scope>
    <source>
        <strain evidence="1 2">Lewin</strain>
    </source>
</reference>
<proteinExistence type="predicted"/>
<dbReference type="AlphaFoldDB" id="H6L250"/>
<evidence type="ECO:0000313" key="2">
    <source>
        <dbReference type="Proteomes" id="UP000007519"/>
    </source>
</evidence>
<dbReference type="KEGG" id="sgn:SGRA_0851"/>
<dbReference type="Proteomes" id="UP000007519">
    <property type="component" value="Chromosome"/>
</dbReference>
<sequence>MQILLPFFCGLVQFAGWGRRSRLARRALGLPLRKGGLKGQTEALRAEGRAGLRALQHRGGRPK</sequence>
<protein>
    <submittedName>
        <fullName evidence="1">Uncharacterized protein</fullName>
    </submittedName>
</protein>
<name>H6L250_SAPGL</name>
<evidence type="ECO:0000313" key="1">
    <source>
        <dbReference type="EMBL" id="AFC23587.1"/>
    </source>
</evidence>
<keyword evidence="2" id="KW-1185">Reference proteome</keyword>